<reference evidence="18 19" key="1">
    <citation type="submission" date="2019-02" db="EMBL/GenBank/DDBJ databases">
        <title>Deep-cultivation of Planctomycetes and their phenomic and genomic characterization uncovers novel biology.</title>
        <authorList>
            <person name="Wiegand S."/>
            <person name="Jogler M."/>
            <person name="Boedeker C."/>
            <person name="Pinto D."/>
            <person name="Vollmers J."/>
            <person name="Rivas-Marin E."/>
            <person name="Kohn T."/>
            <person name="Peeters S.H."/>
            <person name="Heuer A."/>
            <person name="Rast P."/>
            <person name="Oberbeckmann S."/>
            <person name="Bunk B."/>
            <person name="Jeske O."/>
            <person name="Meyerdierks A."/>
            <person name="Storesund J.E."/>
            <person name="Kallscheuer N."/>
            <person name="Luecker S."/>
            <person name="Lage O.M."/>
            <person name="Pohl T."/>
            <person name="Merkel B.J."/>
            <person name="Hornburger P."/>
            <person name="Mueller R.-W."/>
            <person name="Bruemmer F."/>
            <person name="Labrenz M."/>
            <person name="Spormann A.M."/>
            <person name="Op den Camp H."/>
            <person name="Overmann J."/>
            <person name="Amann R."/>
            <person name="Jetten M.S.M."/>
            <person name="Mascher T."/>
            <person name="Medema M.H."/>
            <person name="Devos D.P."/>
            <person name="Kaster A.-K."/>
            <person name="Ovreas L."/>
            <person name="Rohde M."/>
            <person name="Galperin M.Y."/>
            <person name="Jogler C."/>
        </authorList>
    </citation>
    <scope>NUCLEOTIDE SEQUENCE [LARGE SCALE GENOMIC DNA]</scope>
    <source>
        <strain evidence="18 19">Pan241w</strain>
    </source>
</reference>
<dbReference type="PANTHER" id="PTHR14269:SF61">
    <property type="entry name" value="CDP-DIACYLGLYCEROL--SERINE O-PHOSPHATIDYLTRANSFERASE"/>
    <property type="match status" value="1"/>
</dbReference>
<dbReference type="Pfam" id="PF01066">
    <property type="entry name" value="CDP-OH_P_transf"/>
    <property type="match status" value="1"/>
</dbReference>
<evidence type="ECO:0000256" key="9">
    <source>
        <dbReference type="ARBA" id="ARBA00022989"/>
    </source>
</evidence>
<dbReference type="Proteomes" id="UP000317171">
    <property type="component" value="Chromosome"/>
</dbReference>
<evidence type="ECO:0000256" key="5">
    <source>
        <dbReference type="ARBA" id="ARBA00017171"/>
    </source>
</evidence>
<dbReference type="KEGG" id="gaz:Pan241w_57620"/>
<dbReference type="OrthoDB" id="9777147at2"/>
<dbReference type="GO" id="GO:0008654">
    <property type="term" value="P:phospholipid biosynthetic process"/>
    <property type="evidence" value="ECO:0007669"/>
    <property type="project" value="UniProtKB-KW"/>
</dbReference>
<dbReference type="NCBIfam" id="TIGR00473">
    <property type="entry name" value="pssA"/>
    <property type="match status" value="1"/>
</dbReference>
<keyword evidence="12" id="KW-0594">Phospholipid biosynthesis</keyword>
<evidence type="ECO:0000256" key="6">
    <source>
        <dbReference type="ARBA" id="ARBA00022516"/>
    </source>
</evidence>
<dbReference type="AlphaFoldDB" id="A0A517RP17"/>
<dbReference type="GO" id="GO:0016020">
    <property type="term" value="C:membrane"/>
    <property type="evidence" value="ECO:0007669"/>
    <property type="project" value="InterPro"/>
</dbReference>
<keyword evidence="10" id="KW-0443">Lipid metabolism</keyword>
<dbReference type="InterPro" id="IPR050324">
    <property type="entry name" value="CDP-alcohol_PTase-I"/>
</dbReference>
<name>A0A517RP17_9PLAN</name>
<keyword evidence="17" id="KW-0732">Signal</keyword>
<feature type="transmembrane region" description="Helical" evidence="16">
    <location>
        <begin position="246"/>
        <end position="273"/>
    </location>
</feature>
<dbReference type="Gene3D" id="1.20.120.1760">
    <property type="match status" value="1"/>
</dbReference>
<organism evidence="18 19">
    <name type="scientific">Gimesia alba</name>
    <dbReference type="NCBI Taxonomy" id="2527973"/>
    <lineage>
        <taxon>Bacteria</taxon>
        <taxon>Pseudomonadati</taxon>
        <taxon>Planctomycetota</taxon>
        <taxon>Planctomycetia</taxon>
        <taxon>Planctomycetales</taxon>
        <taxon>Planctomycetaceae</taxon>
        <taxon>Gimesia</taxon>
    </lineage>
</organism>
<evidence type="ECO:0000256" key="11">
    <source>
        <dbReference type="ARBA" id="ARBA00023136"/>
    </source>
</evidence>
<evidence type="ECO:0000256" key="13">
    <source>
        <dbReference type="ARBA" id="ARBA00023264"/>
    </source>
</evidence>
<comment type="subcellular location">
    <subcellularLocation>
        <location evidence="2">Endomembrane system</location>
        <topology evidence="2">Multi-pass membrane protein</topology>
    </subcellularLocation>
</comment>
<dbReference type="GO" id="GO:0003882">
    <property type="term" value="F:CDP-diacylglycerol-serine O-phosphatidyltransferase activity"/>
    <property type="evidence" value="ECO:0007669"/>
    <property type="project" value="UniProtKB-EC"/>
</dbReference>
<keyword evidence="13" id="KW-1208">Phospholipid metabolism</keyword>
<accession>A0A517RP17</accession>
<keyword evidence="8 16" id="KW-0812">Transmembrane</keyword>
<feature type="signal peptide" evidence="17">
    <location>
        <begin position="1"/>
        <end position="21"/>
    </location>
</feature>
<gene>
    <name evidence="18" type="ORF">Pan241w_57620</name>
</gene>
<keyword evidence="19" id="KW-1185">Reference proteome</keyword>
<evidence type="ECO:0000256" key="15">
    <source>
        <dbReference type="RuleBase" id="RU003750"/>
    </source>
</evidence>
<feature type="chain" id="PRO_5021978102" description="CDP-diacylglycerol--serine O-phosphatidyltransferase" evidence="17">
    <location>
        <begin position="22"/>
        <end position="295"/>
    </location>
</feature>
<feature type="transmembrane region" description="Helical" evidence="16">
    <location>
        <begin position="201"/>
        <end position="225"/>
    </location>
</feature>
<evidence type="ECO:0000256" key="16">
    <source>
        <dbReference type="SAM" id="Phobius"/>
    </source>
</evidence>
<dbReference type="RefSeq" id="WP_145222486.1">
    <property type="nucleotide sequence ID" value="NZ_CP036269.1"/>
</dbReference>
<evidence type="ECO:0000313" key="18">
    <source>
        <dbReference type="EMBL" id="QDT45636.1"/>
    </source>
</evidence>
<keyword evidence="11 16" id="KW-0472">Membrane</keyword>
<comment type="catalytic activity">
    <reaction evidence="1">
        <text>a CDP-1,2-diacyl-sn-glycerol + L-serine = a 1,2-diacyl-sn-glycero-3-phospho-L-serine + CMP + H(+)</text>
        <dbReference type="Rhea" id="RHEA:16913"/>
        <dbReference type="ChEBI" id="CHEBI:15378"/>
        <dbReference type="ChEBI" id="CHEBI:33384"/>
        <dbReference type="ChEBI" id="CHEBI:57262"/>
        <dbReference type="ChEBI" id="CHEBI:58332"/>
        <dbReference type="ChEBI" id="CHEBI:60377"/>
        <dbReference type="EC" id="2.7.8.8"/>
    </reaction>
</comment>
<dbReference type="InterPro" id="IPR043130">
    <property type="entry name" value="CDP-OH_PTrfase_TM_dom"/>
</dbReference>
<dbReference type="InterPro" id="IPR004533">
    <property type="entry name" value="CDP-diaglyc--ser_O-PTrfase"/>
</dbReference>
<evidence type="ECO:0000256" key="4">
    <source>
        <dbReference type="ARBA" id="ARBA00013174"/>
    </source>
</evidence>
<dbReference type="GO" id="GO:0012505">
    <property type="term" value="C:endomembrane system"/>
    <property type="evidence" value="ECO:0007669"/>
    <property type="project" value="UniProtKB-SubCell"/>
</dbReference>
<dbReference type="EMBL" id="CP036269">
    <property type="protein sequence ID" value="QDT45636.1"/>
    <property type="molecule type" value="Genomic_DNA"/>
</dbReference>
<evidence type="ECO:0000313" key="19">
    <source>
        <dbReference type="Proteomes" id="UP000317171"/>
    </source>
</evidence>
<evidence type="ECO:0000256" key="3">
    <source>
        <dbReference type="ARBA" id="ARBA00010441"/>
    </source>
</evidence>
<dbReference type="PROSITE" id="PS00379">
    <property type="entry name" value="CDP_ALCOHOL_P_TRANSF"/>
    <property type="match status" value="1"/>
</dbReference>
<dbReference type="PANTHER" id="PTHR14269">
    <property type="entry name" value="CDP-DIACYLGLYCEROL--GLYCEROL-3-PHOSPHATE 3-PHOSPHATIDYLTRANSFERASE-RELATED"/>
    <property type="match status" value="1"/>
</dbReference>
<evidence type="ECO:0000256" key="1">
    <source>
        <dbReference type="ARBA" id="ARBA00000287"/>
    </source>
</evidence>
<feature type="transmembrane region" description="Helical" evidence="16">
    <location>
        <begin position="132"/>
        <end position="150"/>
    </location>
</feature>
<keyword evidence="6" id="KW-0444">Lipid biosynthesis</keyword>
<evidence type="ECO:0000256" key="12">
    <source>
        <dbReference type="ARBA" id="ARBA00023209"/>
    </source>
</evidence>
<evidence type="ECO:0000256" key="17">
    <source>
        <dbReference type="SAM" id="SignalP"/>
    </source>
</evidence>
<protein>
    <recommendedName>
        <fullName evidence="5">CDP-diacylglycerol--serine O-phosphatidyltransferase</fullName>
        <ecNumber evidence="4">2.7.8.8</ecNumber>
    </recommendedName>
    <alternativeName>
        <fullName evidence="14">Phosphatidylserine synthase</fullName>
    </alternativeName>
</protein>
<evidence type="ECO:0000256" key="7">
    <source>
        <dbReference type="ARBA" id="ARBA00022679"/>
    </source>
</evidence>
<proteinExistence type="inferred from homology"/>
<feature type="transmembrane region" description="Helical" evidence="16">
    <location>
        <begin position="63"/>
        <end position="81"/>
    </location>
</feature>
<dbReference type="InterPro" id="IPR000462">
    <property type="entry name" value="CDP-OH_P_trans"/>
</dbReference>
<dbReference type="EC" id="2.7.8.8" evidence="4"/>
<comment type="similarity">
    <text evidence="3 15">Belongs to the CDP-alcohol phosphatidyltransferase class-I family.</text>
</comment>
<keyword evidence="7 15" id="KW-0808">Transferase</keyword>
<evidence type="ECO:0000256" key="2">
    <source>
        <dbReference type="ARBA" id="ARBA00004127"/>
    </source>
</evidence>
<evidence type="ECO:0000256" key="8">
    <source>
        <dbReference type="ARBA" id="ARBA00022692"/>
    </source>
</evidence>
<keyword evidence="9 16" id="KW-1133">Transmembrane helix</keyword>
<evidence type="ECO:0000256" key="14">
    <source>
        <dbReference type="ARBA" id="ARBA00032361"/>
    </source>
</evidence>
<evidence type="ECO:0000256" key="10">
    <source>
        <dbReference type="ARBA" id="ARBA00023098"/>
    </source>
</evidence>
<sequence length="295" mass="32513" precursor="true">MKKKRKLIAVLPTLLTLGNAACGFGAITYAAKVGPEYLGQTASGGLTRMLGTSPGLFNSFENQHLFIAAVLIFVAMLFDALDGSAARWTNQTSEFGAQLDSLCDAISFGIAPAFLMLQMIQFNTEFYHPRLLWVIALLFAVCTILRLARFNVETDEDDSHEGFSGLPSPAAAGTVASFPIAMRGLYKLADTEPDSITQSLAQWLIPAVEMALPLITLAVAALMVSRIRYAHVFNQLFTGQRSRRHVIQLVFSMALIFLVRELAIPVLFCYFAFSSPIRAFWEEVVSGRLYKSRQI</sequence>
<dbReference type="InterPro" id="IPR048254">
    <property type="entry name" value="CDP_ALCOHOL_P_TRANSF_CS"/>
</dbReference>